<dbReference type="GO" id="GO:0046872">
    <property type="term" value="F:metal ion binding"/>
    <property type="evidence" value="ECO:0007669"/>
    <property type="project" value="UniProtKB-KW"/>
</dbReference>
<accession>A0A0D7AW60</accession>
<keyword evidence="4" id="KW-0540">Nuclease</keyword>
<evidence type="ECO:0000256" key="7">
    <source>
        <dbReference type="ARBA" id="ARBA00022801"/>
    </source>
</evidence>
<dbReference type="InterPro" id="IPR012337">
    <property type="entry name" value="RNaseH-like_sf"/>
</dbReference>
<keyword evidence="6" id="KW-0255">Endonuclease</keyword>
<protein>
    <recommendedName>
        <fullName evidence="3">ribonuclease H</fullName>
        <ecNumber evidence="3">3.1.26.4</ecNumber>
    </recommendedName>
</protein>
<dbReference type="EC" id="3.1.26.4" evidence="3"/>
<dbReference type="PANTHER" id="PTHR10642">
    <property type="entry name" value="RIBONUCLEASE H1"/>
    <property type="match status" value="1"/>
</dbReference>
<dbReference type="GO" id="GO:0043137">
    <property type="term" value="P:DNA replication, removal of RNA primer"/>
    <property type="evidence" value="ECO:0007669"/>
    <property type="project" value="TreeGrafter"/>
</dbReference>
<dbReference type="InterPro" id="IPR002156">
    <property type="entry name" value="RNaseH_domain"/>
</dbReference>
<dbReference type="STRING" id="1314674.A0A0D7AW60"/>
<dbReference type="Proteomes" id="UP000054007">
    <property type="component" value="Unassembled WGS sequence"/>
</dbReference>
<dbReference type="Pfam" id="PF00075">
    <property type="entry name" value="RNase_H"/>
    <property type="match status" value="1"/>
</dbReference>
<dbReference type="CDD" id="cd09280">
    <property type="entry name" value="RNase_HI_eukaryote_like"/>
    <property type="match status" value="1"/>
</dbReference>
<feature type="domain" description="RNase H type-1" evidence="9">
    <location>
        <begin position="615"/>
        <end position="758"/>
    </location>
</feature>
<proteinExistence type="inferred from homology"/>
<comment type="similarity">
    <text evidence="2">Belongs to the RNase H family.</text>
</comment>
<evidence type="ECO:0000259" key="9">
    <source>
        <dbReference type="PROSITE" id="PS50879"/>
    </source>
</evidence>
<evidence type="ECO:0000256" key="2">
    <source>
        <dbReference type="ARBA" id="ARBA00005300"/>
    </source>
</evidence>
<dbReference type="EMBL" id="KN880926">
    <property type="protein sequence ID" value="KIY61516.1"/>
    <property type="molecule type" value="Genomic_DNA"/>
</dbReference>
<evidence type="ECO:0000256" key="3">
    <source>
        <dbReference type="ARBA" id="ARBA00012180"/>
    </source>
</evidence>
<dbReference type="GO" id="GO:0003676">
    <property type="term" value="F:nucleic acid binding"/>
    <property type="evidence" value="ECO:0007669"/>
    <property type="project" value="InterPro"/>
</dbReference>
<keyword evidence="11" id="KW-1185">Reference proteome</keyword>
<dbReference type="PANTHER" id="PTHR10642:SF26">
    <property type="entry name" value="RIBONUCLEASE H1"/>
    <property type="match status" value="1"/>
</dbReference>
<evidence type="ECO:0000313" key="10">
    <source>
        <dbReference type="EMBL" id="KIY61516.1"/>
    </source>
</evidence>
<sequence length="895" mass="97689">MVDTQCAPFGISQIEPLRAIRCAAGELSADDQHALRKYNPPIWTALVALDIWHFFERDPFPQDFYVLGERKVGSIIVTQWGLNPQRMPTRVMPCLKFISSTHLLSSVTTAFERINRVWPLAGIRPPTAVASASCSVLDAVIMTLCLIVVEAKNANSALIVGKSILFKTKKDVTINLARRAKDPSVPLRIAYSEHRKAHLASLEVDYAAPNARDPLRGLQSPPSASALQLCTSDESNFIPPQPSDRSSPSLAAFGADDVLGITGYIPGPSYQNHLDQPPSPASDNFLPPPAQEDGIPSSNASAPPTGRFSPPPTETPHFIEPQVSRTNVIHGVASDEAHTLKTGCATVTSDVCGRGGSCKEAVPCPLPESQAGYQQAMKTHGNAELLMLDTAARRTAKPAPQNLPLPSGFIAVAYSLTDNNRCRGYLVSPSGKEDCPRATVSKVRSVAPAAKDLLSQCFQGIACFALESPSTAQLYKANLAGLEAGGRKILDIRSRNKAIQVMWLKSLLDLSESRPRWAFVADAILAENVLYTDRTVPPELRQNAFLQSWSVKQTKLPKELKEMLKVADEIGLRPEVLAPSRETARQIEGKLKSTIPLESGEMPEKCSQHPETNVPSEELEIATDGSCLDNGMQSAQAGAGIYVQGHPEMCRAIRAPENLQQTNQVGEVLAIFEMVEAVPNDAVAKVETDSKYTMNALTKLRNKLEDEGFIGRANGRLLAATIAKLRQRKADTSFKWVKGHAGHAGNEAADKLAGEGRKLEKKTKDFLWKVTHEIYMVGEAWLRDKFRPEIQCNSPGQREVWEITKNLLTMKGIQWNETSVGMIIGAAAPNIRDAKGKRRTGAERLYSKLIVGAARHIWALRCKRRMSGNDVPLSKQEVSNTWIAKRSEGAGRQAA</sequence>
<evidence type="ECO:0000256" key="6">
    <source>
        <dbReference type="ARBA" id="ARBA00022759"/>
    </source>
</evidence>
<dbReference type="OrthoDB" id="2752996at2759"/>
<dbReference type="GO" id="GO:0004523">
    <property type="term" value="F:RNA-DNA hybrid ribonuclease activity"/>
    <property type="evidence" value="ECO:0007669"/>
    <property type="project" value="UniProtKB-EC"/>
</dbReference>
<evidence type="ECO:0000256" key="5">
    <source>
        <dbReference type="ARBA" id="ARBA00022723"/>
    </source>
</evidence>
<dbReference type="AlphaFoldDB" id="A0A0D7AW60"/>
<evidence type="ECO:0000256" key="8">
    <source>
        <dbReference type="SAM" id="MobiDB-lite"/>
    </source>
</evidence>
<dbReference type="PROSITE" id="PS50879">
    <property type="entry name" value="RNASE_H_1"/>
    <property type="match status" value="1"/>
</dbReference>
<dbReference type="Gene3D" id="3.30.420.10">
    <property type="entry name" value="Ribonuclease H-like superfamily/Ribonuclease H"/>
    <property type="match status" value="1"/>
</dbReference>
<dbReference type="InterPro" id="IPR050092">
    <property type="entry name" value="RNase_H"/>
</dbReference>
<organism evidence="10 11">
    <name type="scientific">Cylindrobasidium torrendii FP15055 ss-10</name>
    <dbReference type="NCBI Taxonomy" id="1314674"/>
    <lineage>
        <taxon>Eukaryota</taxon>
        <taxon>Fungi</taxon>
        <taxon>Dikarya</taxon>
        <taxon>Basidiomycota</taxon>
        <taxon>Agaricomycotina</taxon>
        <taxon>Agaricomycetes</taxon>
        <taxon>Agaricomycetidae</taxon>
        <taxon>Agaricales</taxon>
        <taxon>Marasmiineae</taxon>
        <taxon>Physalacriaceae</taxon>
        <taxon>Cylindrobasidium</taxon>
    </lineage>
</organism>
<dbReference type="InterPro" id="IPR036397">
    <property type="entry name" value="RNaseH_sf"/>
</dbReference>
<name>A0A0D7AW60_9AGAR</name>
<keyword evidence="5" id="KW-0479">Metal-binding</keyword>
<gene>
    <name evidence="10" type="ORF">CYLTODRAFT_415383</name>
</gene>
<reference evidence="10 11" key="1">
    <citation type="journal article" date="2015" name="Fungal Genet. Biol.">
        <title>Evolution of novel wood decay mechanisms in Agaricales revealed by the genome sequences of Fistulina hepatica and Cylindrobasidium torrendii.</title>
        <authorList>
            <person name="Floudas D."/>
            <person name="Held B.W."/>
            <person name="Riley R."/>
            <person name="Nagy L.G."/>
            <person name="Koehler G."/>
            <person name="Ransdell A.S."/>
            <person name="Younus H."/>
            <person name="Chow J."/>
            <person name="Chiniquy J."/>
            <person name="Lipzen A."/>
            <person name="Tritt A."/>
            <person name="Sun H."/>
            <person name="Haridas S."/>
            <person name="LaButti K."/>
            <person name="Ohm R.A."/>
            <person name="Kues U."/>
            <person name="Blanchette R.A."/>
            <person name="Grigoriev I.V."/>
            <person name="Minto R.E."/>
            <person name="Hibbett D.S."/>
        </authorList>
    </citation>
    <scope>NUCLEOTIDE SEQUENCE [LARGE SCALE GENOMIC DNA]</scope>
    <source>
        <strain evidence="10 11">FP15055 ss-10</strain>
    </source>
</reference>
<evidence type="ECO:0000256" key="4">
    <source>
        <dbReference type="ARBA" id="ARBA00022722"/>
    </source>
</evidence>
<evidence type="ECO:0000313" key="11">
    <source>
        <dbReference type="Proteomes" id="UP000054007"/>
    </source>
</evidence>
<feature type="region of interest" description="Disordered" evidence="8">
    <location>
        <begin position="264"/>
        <end position="318"/>
    </location>
</feature>
<evidence type="ECO:0000256" key="1">
    <source>
        <dbReference type="ARBA" id="ARBA00000077"/>
    </source>
</evidence>
<keyword evidence="7" id="KW-0378">Hydrolase</keyword>
<dbReference type="SUPFAM" id="SSF53098">
    <property type="entry name" value="Ribonuclease H-like"/>
    <property type="match status" value="1"/>
</dbReference>
<comment type="catalytic activity">
    <reaction evidence="1">
        <text>Endonucleolytic cleavage to 5'-phosphomonoester.</text>
        <dbReference type="EC" id="3.1.26.4"/>
    </reaction>
</comment>